<protein>
    <recommendedName>
        <fullName evidence="4">Histidine ammonia-lyase</fullName>
        <ecNumber evidence="3">4.3.1.3</ecNumber>
    </recommendedName>
</protein>
<name>A0ABM0M9S2_SACKO</name>
<dbReference type="Gene3D" id="1.10.275.10">
    <property type="entry name" value="Fumarase/aspartase (N-terminal domain)"/>
    <property type="match status" value="1"/>
</dbReference>
<dbReference type="Proteomes" id="UP000694865">
    <property type="component" value="Unplaced"/>
</dbReference>
<organism evidence="9 10">
    <name type="scientific">Saccoglossus kowalevskii</name>
    <name type="common">Acorn worm</name>
    <dbReference type="NCBI Taxonomy" id="10224"/>
    <lineage>
        <taxon>Eukaryota</taxon>
        <taxon>Metazoa</taxon>
        <taxon>Hemichordata</taxon>
        <taxon>Enteropneusta</taxon>
        <taxon>Harrimaniidae</taxon>
        <taxon>Saccoglossus</taxon>
    </lineage>
</organism>
<keyword evidence="6 8" id="KW-0456">Lyase</keyword>
<evidence type="ECO:0000313" key="9">
    <source>
        <dbReference type="Proteomes" id="UP000694865"/>
    </source>
</evidence>
<comment type="pathway">
    <text evidence="1">Amino-acid degradation; L-histidine degradation into L-glutamate; N-formimidoyl-L-glutamate from L-histidine: step 1/3.</text>
</comment>
<evidence type="ECO:0000256" key="8">
    <source>
        <dbReference type="RuleBase" id="RU003954"/>
    </source>
</evidence>
<evidence type="ECO:0000313" key="10">
    <source>
        <dbReference type="RefSeq" id="XP_006816763.1"/>
    </source>
</evidence>
<dbReference type="GeneID" id="102808174"/>
<evidence type="ECO:0000256" key="5">
    <source>
        <dbReference type="ARBA" id="ARBA00022808"/>
    </source>
</evidence>
<dbReference type="InterPro" id="IPR008948">
    <property type="entry name" value="L-Aspartase-like"/>
</dbReference>
<evidence type="ECO:0000256" key="3">
    <source>
        <dbReference type="ARBA" id="ARBA00012994"/>
    </source>
</evidence>
<dbReference type="CDD" id="cd00332">
    <property type="entry name" value="PAL-HAL"/>
    <property type="match status" value="1"/>
</dbReference>
<dbReference type="Pfam" id="PF00221">
    <property type="entry name" value="Lyase_aromatic"/>
    <property type="match status" value="1"/>
</dbReference>
<dbReference type="EC" id="4.3.1.3" evidence="3"/>
<dbReference type="InterPro" id="IPR005921">
    <property type="entry name" value="HutH"/>
</dbReference>
<dbReference type="NCBIfam" id="TIGR01225">
    <property type="entry name" value="hutH"/>
    <property type="match status" value="1"/>
</dbReference>
<dbReference type="PANTHER" id="PTHR10362">
    <property type="entry name" value="HISTIDINE AMMONIA-LYASE"/>
    <property type="match status" value="1"/>
</dbReference>
<keyword evidence="5" id="KW-0369">Histidine metabolism</keyword>
<accession>A0ABM0M9S2</accession>
<evidence type="ECO:0000256" key="1">
    <source>
        <dbReference type="ARBA" id="ARBA00005113"/>
    </source>
</evidence>
<proteinExistence type="inferred from homology"/>
<comment type="similarity">
    <text evidence="2 8">Belongs to the PAL/histidase family.</text>
</comment>
<evidence type="ECO:0000256" key="6">
    <source>
        <dbReference type="ARBA" id="ARBA00023239"/>
    </source>
</evidence>
<dbReference type="NCBIfam" id="NF006871">
    <property type="entry name" value="PRK09367.1"/>
    <property type="match status" value="1"/>
</dbReference>
<keyword evidence="9" id="KW-1185">Reference proteome</keyword>
<comment type="catalytic activity">
    <reaction evidence="7">
        <text>L-histidine = trans-urocanate + NH4(+)</text>
        <dbReference type="Rhea" id="RHEA:21232"/>
        <dbReference type="ChEBI" id="CHEBI:17771"/>
        <dbReference type="ChEBI" id="CHEBI:28938"/>
        <dbReference type="ChEBI" id="CHEBI:57595"/>
        <dbReference type="EC" id="4.3.1.3"/>
    </reaction>
</comment>
<dbReference type="RefSeq" id="XP_006816763.1">
    <property type="nucleotide sequence ID" value="XM_006816700.1"/>
</dbReference>
<evidence type="ECO:0000256" key="2">
    <source>
        <dbReference type="ARBA" id="ARBA00007238"/>
    </source>
</evidence>
<dbReference type="SUPFAM" id="SSF48557">
    <property type="entry name" value="L-aspartase-like"/>
    <property type="match status" value="1"/>
</dbReference>
<evidence type="ECO:0000256" key="7">
    <source>
        <dbReference type="ARBA" id="ARBA00049269"/>
    </source>
</evidence>
<dbReference type="InterPro" id="IPR024083">
    <property type="entry name" value="Fumarase/histidase_N"/>
</dbReference>
<dbReference type="Gene3D" id="1.20.200.10">
    <property type="entry name" value="Fumarase/aspartase (Central domain)"/>
    <property type="match status" value="1"/>
</dbReference>
<evidence type="ECO:0000256" key="4">
    <source>
        <dbReference type="ARBA" id="ARBA00017271"/>
    </source>
</evidence>
<reference evidence="10" key="1">
    <citation type="submission" date="2025-08" db="UniProtKB">
        <authorList>
            <consortium name="RefSeq"/>
        </authorList>
    </citation>
    <scope>IDENTIFICATION</scope>
    <source>
        <tissue evidence="10">Testes</tissue>
    </source>
</reference>
<sequence length="530" mass="58170">MADQRDTILITGEELTPEQLMVLGKGGAIIELSADALSSVERSKEVIDAILNDDTRVIYGVNTGFGELKSEVIPRNKLCELQENLIRSHASGVGEPLSPQKTRMLMAIRINVLARGNSGISVETLQRFIDAFNKSLLPYVPEKGTVGACGDLAPLAHLSLGMMGEGDMWNPDTEQFGNANEVLESHGLQAIELGPKEGLSLINGAQLITAIGTLALEKAKAIARQADVVAAITLDVFQGTNAAFDQRIHDARPHIGQVKVARRFRSLIHSKVFPSQIFEYYESHKKVQDNYSLRCIPQVHGIANDTIDFVSGILTTEMNSSTDNPLVFIKEKEIISGGNFHGEYPAKALDYLAIGIHEIANMSERRINRMCNRSKYEIPAFLVKDSGLNSGFMIAHCTAAALVSENKVLTHPSSVDSISTSAGSEDHVSMGGFSARKALTVVEHVEQVIAIELLAACQGLEFLKPYKTTKPLQAVYDLVRTVAKPWDKDRFMAPDINAVTKLLQEEKVWACVEPYIQDYNKTMDVKDHKE</sequence>
<gene>
    <name evidence="10" type="primary">LOC102808174</name>
</gene>
<dbReference type="InterPro" id="IPR001106">
    <property type="entry name" value="Aromatic_Lyase"/>
</dbReference>